<organism evidence="2 3">
    <name type="scientific">Emergencia timonensis</name>
    <dbReference type="NCBI Taxonomy" id="1776384"/>
    <lineage>
        <taxon>Bacteria</taxon>
        <taxon>Bacillati</taxon>
        <taxon>Bacillota</taxon>
        <taxon>Clostridia</taxon>
        <taxon>Peptostreptococcales</taxon>
        <taxon>Anaerovoracaceae</taxon>
        <taxon>Emergencia</taxon>
    </lineage>
</organism>
<feature type="domain" description="Radical SAM core" evidence="1">
    <location>
        <begin position="134"/>
        <end position="368"/>
    </location>
</feature>
<dbReference type="OrthoDB" id="9808022at2"/>
<dbReference type="PROSITE" id="PS51918">
    <property type="entry name" value="RADICAL_SAM"/>
    <property type="match status" value="1"/>
</dbReference>
<dbReference type="Gene3D" id="3.80.30.20">
    <property type="entry name" value="tm_1862 like domain"/>
    <property type="match status" value="1"/>
</dbReference>
<dbReference type="GO" id="GO:0006779">
    <property type="term" value="P:porphyrin-containing compound biosynthetic process"/>
    <property type="evidence" value="ECO:0007669"/>
    <property type="project" value="TreeGrafter"/>
</dbReference>
<dbReference type="InterPro" id="IPR023404">
    <property type="entry name" value="rSAM_horseshoe"/>
</dbReference>
<dbReference type="InterPro" id="IPR034505">
    <property type="entry name" value="Coproporphyrinogen-III_oxidase"/>
</dbReference>
<dbReference type="AlphaFoldDB" id="A0A415E3H1"/>
<evidence type="ECO:0000313" key="3">
    <source>
        <dbReference type="Proteomes" id="UP000284841"/>
    </source>
</evidence>
<dbReference type="InterPro" id="IPR006638">
    <property type="entry name" value="Elp3/MiaA/NifB-like_rSAM"/>
</dbReference>
<dbReference type="GO" id="GO:0051539">
    <property type="term" value="F:4 iron, 4 sulfur cluster binding"/>
    <property type="evidence" value="ECO:0007669"/>
    <property type="project" value="TreeGrafter"/>
</dbReference>
<sequence length="460" mass="53060">MKRSIILLYRIKILNFEKKYLLDELIKIFLRPDQYVLIEEEDQDVDLVFNEENFSDKQSIYRQIYDQLSAATGKRPEWGILTGIRPVKLCGELYEKNQDVKKTRDILTSEYYLSEEKAQLIMDTYLHQKNFCGAAPDRSAGIYIGIPFCPTRCVYCSFASNQVPESEIVKYLAALHKEIEYTGRRMKECGITPETIYIGGGTPTTLRADQLKALIEQIKNFFDLSKLKEFTIEAGRPDTITDEKLETIKKQGIQRISINPQSMKQHTLDLIGRSHKPEDITSAFALASSYRFQSINADIIAGLPEENTEDFINTLEELIGLNPENITVHCLAVKRASKLKDIDKDFHYKQAEIVAEMLEASRKILGDAGYIPYYMYRQKHMAGAFENTGYCKKDKDCIYNIRIMDEHQTIIALGAGGITKVYYPAENRLERVANVTNYQEYINRIDEMLDRKEKNLFMEV</sequence>
<accession>A0A415E3H1</accession>
<proteinExistence type="predicted"/>
<protein>
    <submittedName>
        <fullName evidence="2">Coproporphyrinogen dehydrogenase HemZ</fullName>
        <ecNumber evidence="2">1.3.98.3</ecNumber>
    </submittedName>
</protein>
<name>A0A415E3H1_9FIRM</name>
<dbReference type="InterPro" id="IPR023995">
    <property type="entry name" value="HemZ"/>
</dbReference>
<gene>
    <name evidence="2" type="primary">hemZ</name>
    <name evidence="2" type="ORF">DW099_07220</name>
</gene>
<dbReference type="SFLD" id="SFLDG01082">
    <property type="entry name" value="B12-binding_domain_containing"/>
    <property type="match status" value="1"/>
</dbReference>
<comment type="caution">
    <text evidence="2">The sequence shown here is derived from an EMBL/GenBank/DDBJ whole genome shotgun (WGS) entry which is preliminary data.</text>
</comment>
<dbReference type="InterPro" id="IPR058240">
    <property type="entry name" value="rSAM_sf"/>
</dbReference>
<evidence type="ECO:0000313" key="2">
    <source>
        <dbReference type="EMBL" id="RHJ88197.1"/>
    </source>
</evidence>
<dbReference type="Proteomes" id="UP000284841">
    <property type="component" value="Unassembled WGS sequence"/>
</dbReference>
<dbReference type="SMART" id="SM00729">
    <property type="entry name" value="Elp3"/>
    <property type="match status" value="1"/>
</dbReference>
<dbReference type="EC" id="1.3.98.3" evidence="2"/>
<keyword evidence="3" id="KW-1185">Reference proteome</keyword>
<dbReference type="Pfam" id="PF04055">
    <property type="entry name" value="Radical_SAM"/>
    <property type="match status" value="1"/>
</dbReference>
<dbReference type="SFLD" id="SFLDF00310">
    <property type="entry name" value="oxygen-independent_coproporphy"/>
    <property type="match status" value="1"/>
</dbReference>
<dbReference type="SFLD" id="SFLDG01065">
    <property type="entry name" value="anaerobic_coproporphyrinogen-I"/>
    <property type="match status" value="1"/>
</dbReference>
<dbReference type="PANTHER" id="PTHR13932:SF1">
    <property type="entry name" value="OXYGEN-INDEPENDENT COPROPORPHYRINOGEN-III OXIDASE-LIKE PROTEIN HEMZ"/>
    <property type="match status" value="1"/>
</dbReference>
<reference evidence="2 3" key="1">
    <citation type="submission" date="2018-08" db="EMBL/GenBank/DDBJ databases">
        <title>A genome reference for cultivated species of the human gut microbiota.</title>
        <authorList>
            <person name="Zou Y."/>
            <person name="Xue W."/>
            <person name="Luo G."/>
        </authorList>
    </citation>
    <scope>NUCLEOTIDE SEQUENCE [LARGE SCALE GENOMIC DNA]</scope>
    <source>
        <strain evidence="2 3">AM07-24</strain>
    </source>
</reference>
<dbReference type="SUPFAM" id="SSF102114">
    <property type="entry name" value="Radical SAM enzymes"/>
    <property type="match status" value="1"/>
</dbReference>
<dbReference type="GO" id="GO:0005737">
    <property type="term" value="C:cytoplasm"/>
    <property type="evidence" value="ECO:0007669"/>
    <property type="project" value="TreeGrafter"/>
</dbReference>
<dbReference type="PANTHER" id="PTHR13932">
    <property type="entry name" value="COPROPORPHYRINIGEN III OXIDASE"/>
    <property type="match status" value="1"/>
</dbReference>
<dbReference type="NCBIfam" id="TIGR03994">
    <property type="entry name" value="rSAM_HemZ"/>
    <property type="match status" value="1"/>
</dbReference>
<evidence type="ECO:0000259" key="1">
    <source>
        <dbReference type="PROSITE" id="PS51918"/>
    </source>
</evidence>
<dbReference type="CDD" id="cd01335">
    <property type="entry name" value="Radical_SAM"/>
    <property type="match status" value="1"/>
</dbReference>
<dbReference type="EMBL" id="QRMS01000002">
    <property type="protein sequence ID" value="RHJ88197.1"/>
    <property type="molecule type" value="Genomic_DNA"/>
</dbReference>
<dbReference type="STRING" id="1776384.GCA_900086585_03782"/>
<dbReference type="InterPro" id="IPR007197">
    <property type="entry name" value="rSAM"/>
</dbReference>
<keyword evidence="2" id="KW-0560">Oxidoreductase</keyword>
<dbReference type="GO" id="GO:0051989">
    <property type="term" value="F:coproporphyrinogen dehydrogenase activity"/>
    <property type="evidence" value="ECO:0007669"/>
    <property type="project" value="UniProtKB-EC"/>
</dbReference>
<dbReference type="SFLD" id="SFLDS00029">
    <property type="entry name" value="Radical_SAM"/>
    <property type="match status" value="1"/>
</dbReference>